<dbReference type="GO" id="GO:0030855">
    <property type="term" value="P:epithelial cell differentiation"/>
    <property type="evidence" value="ECO:0007669"/>
    <property type="project" value="UniProtKB-ARBA"/>
</dbReference>
<evidence type="ECO:0000256" key="5">
    <source>
        <dbReference type="ARBA" id="ARBA00022530"/>
    </source>
</evidence>
<feature type="domain" description="Anaphylatoxin-like" evidence="16">
    <location>
        <begin position="110"/>
        <end position="143"/>
    </location>
</feature>
<dbReference type="GeneTree" id="ENSGT00940000156642"/>
<sequence>MAEMTQWTILTVVLSLFSTLHGQEPQAPTLQTCCQNGRDAALRGQDCTILPPIAHSHTCSIAQEQCCTAEKIAKLCDHGVEFARNQGVCERPFFKGKGWETQISKTCCDCCMLGLSALDRNKNCDLQELFLGDRCEHTAKTCCSQNTTEVRPKPEDSVCAQLSKNGTCGCHDGYQLKSDGVNCQDINECLTGGHDCVSGQTCINTQGSFRCQRQSSCGTGYELRDNNKCEDIDECTLGTHDCGPQFTCTNTAGSFRCHPKETCSTGFIQDAAGSCMDINECVANDSPCHAGHTCINTRGSYICRRNIVYCGRGYHLRENGTHCEDIDECRTGSVCVGHGCTNLLGSYRCECRAGFTFNSISRMCQDVNECRGHRLCAHRCENTEGSYRCSCSVGFKLSSDGRSCEDVNECEQNPCNQECVNVYGSYQCYCRRGYQLSDIDGVTCKDIDECALPAGGHVCSYSCSNTPGSFVCTCPPIGYILSPNGRTCQDVDECAAENHNCSGSESCFNVQGGFRCLSFQCPENFQQVTQGRCDRVTCEFTQDPASCLSLPLRISFYNISFPSNTPVPTDIFRMGPSNSIPGDEMLLNITSGNEEGVFVVHRQLHGGVISLQHVLSEPRDYFLTVEMRLIRYRTVHLYMAKIAVFVTQEQPVRPSFFVR</sequence>
<evidence type="ECO:0000256" key="8">
    <source>
        <dbReference type="ARBA" id="ARBA00022737"/>
    </source>
</evidence>
<dbReference type="PROSITE" id="PS01187">
    <property type="entry name" value="EGF_CA"/>
    <property type="match status" value="3"/>
</dbReference>
<dbReference type="GO" id="GO:0005576">
    <property type="term" value="C:extracellular region"/>
    <property type="evidence" value="ECO:0007669"/>
    <property type="project" value="InterPro"/>
</dbReference>
<dbReference type="InterPro" id="IPR050751">
    <property type="entry name" value="ECM_structural_protein"/>
</dbReference>
<evidence type="ECO:0000256" key="15">
    <source>
        <dbReference type="SAM" id="SignalP"/>
    </source>
</evidence>
<dbReference type="PROSITE" id="PS00010">
    <property type="entry name" value="ASX_HYDROXYL"/>
    <property type="match status" value="4"/>
</dbReference>
<comment type="subunit">
    <text evidence="13">Homomultimerizes and interacts with various extracellular matrix components.</text>
</comment>
<dbReference type="PROSITE" id="PS01186">
    <property type="entry name" value="EGF_2"/>
    <property type="match status" value="2"/>
</dbReference>
<evidence type="ECO:0000259" key="17">
    <source>
        <dbReference type="PROSITE" id="PS50026"/>
    </source>
</evidence>
<keyword evidence="10 14" id="KW-1015">Disulfide bond</keyword>
<feature type="signal peptide" evidence="15">
    <location>
        <begin position="1"/>
        <end position="22"/>
    </location>
</feature>
<feature type="chain" id="PRO_5018129488" description="Fibulin-1" evidence="15">
    <location>
        <begin position="23"/>
        <end position="659"/>
    </location>
</feature>
<dbReference type="GO" id="GO:0005509">
    <property type="term" value="F:calcium ion binding"/>
    <property type="evidence" value="ECO:0007669"/>
    <property type="project" value="InterPro"/>
</dbReference>
<evidence type="ECO:0000256" key="7">
    <source>
        <dbReference type="ARBA" id="ARBA00022729"/>
    </source>
</evidence>
<dbReference type="PIRSF" id="PIRSF036313">
    <property type="entry name" value="Fibulin-1"/>
    <property type="match status" value="1"/>
</dbReference>
<evidence type="ECO:0000256" key="9">
    <source>
        <dbReference type="ARBA" id="ARBA00022837"/>
    </source>
</evidence>
<evidence type="ECO:0000256" key="2">
    <source>
        <dbReference type="ARBA" id="ARBA00006127"/>
    </source>
</evidence>
<evidence type="ECO:0000259" key="16">
    <source>
        <dbReference type="PROSITE" id="PS01178"/>
    </source>
</evidence>
<comment type="similarity">
    <text evidence="2 13">Belongs to the fibulin family.</text>
</comment>
<dbReference type="SMART" id="SM00181">
    <property type="entry name" value="EGF"/>
    <property type="match status" value="9"/>
</dbReference>
<keyword evidence="19" id="KW-1185">Reference proteome</keyword>
<dbReference type="InterPro" id="IPR026823">
    <property type="entry name" value="cEGF"/>
</dbReference>
<dbReference type="FunFam" id="2.10.25.10:FF:000038">
    <property type="entry name" value="Fibrillin 2"/>
    <property type="match status" value="1"/>
</dbReference>
<feature type="disulfide bond" evidence="14">
    <location>
        <begin position="370"/>
        <end position="380"/>
    </location>
</feature>
<dbReference type="FunFam" id="2.10.25.10:FF:001228">
    <property type="entry name" value="Fibulin 1"/>
    <property type="match status" value="1"/>
</dbReference>
<evidence type="ECO:0000256" key="14">
    <source>
        <dbReference type="PROSITE-ProRule" id="PRU00076"/>
    </source>
</evidence>
<dbReference type="InterPro" id="IPR009030">
    <property type="entry name" value="Growth_fac_rcpt_cys_sf"/>
</dbReference>
<comment type="caution">
    <text evidence="14">Lacks conserved residue(s) required for the propagation of feature annotation.</text>
</comment>
<feature type="domain" description="EGF-like" evidence="17">
    <location>
        <begin position="446"/>
        <end position="489"/>
    </location>
</feature>
<keyword evidence="4 13" id="KW-0964">Secreted</keyword>
<evidence type="ECO:0000256" key="1">
    <source>
        <dbReference type="ARBA" id="ARBA00004498"/>
    </source>
</evidence>
<dbReference type="Pfam" id="PF12662">
    <property type="entry name" value="cEGF"/>
    <property type="match status" value="3"/>
</dbReference>
<dbReference type="PANTHER" id="PTHR24034:SF97">
    <property type="entry name" value="FIBULIN-1"/>
    <property type="match status" value="1"/>
</dbReference>
<dbReference type="OMA" id="HRCYPST"/>
<dbReference type="InterPro" id="IPR001881">
    <property type="entry name" value="EGF-like_Ca-bd_dom"/>
</dbReference>
<dbReference type="AlphaFoldDB" id="A0A3P8VUY4"/>
<dbReference type="GO" id="GO:0016504">
    <property type="term" value="F:peptidase activator activity"/>
    <property type="evidence" value="ECO:0007669"/>
    <property type="project" value="InterPro"/>
</dbReference>
<evidence type="ECO:0000256" key="13">
    <source>
        <dbReference type="PIRNR" id="PIRNR036313"/>
    </source>
</evidence>
<keyword evidence="11" id="KW-0325">Glycoprotein</keyword>
<keyword evidence="9" id="KW-0106">Calcium</keyword>
<feature type="domain" description="EGF-like" evidence="17">
    <location>
        <begin position="406"/>
        <end position="440"/>
    </location>
</feature>
<dbReference type="CDD" id="cd00054">
    <property type="entry name" value="EGF_CA"/>
    <property type="match status" value="5"/>
</dbReference>
<dbReference type="InterPro" id="IPR000742">
    <property type="entry name" value="EGF"/>
</dbReference>
<dbReference type="GO" id="GO:0071944">
    <property type="term" value="C:cell periphery"/>
    <property type="evidence" value="ECO:0007669"/>
    <property type="project" value="UniProtKB-ARBA"/>
</dbReference>
<dbReference type="PANTHER" id="PTHR24034">
    <property type="entry name" value="EGF-LIKE DOMAIN-CONTAINING PROTEIN"/>
    <property type="match status" value="1"/>
</dbReference>
<evidence type="ECO:0000256" key="12">
    <source>
        <dbReference type="ARBA" id="ARBA00057836"/>
    </source>
</evidence>
<dbReference type="OrthoDB" id="4062651at2759"/>
<dbReference type="Gene3D" id="2.10.25.10">
    <property type="entry name" value="Laminin"/>
    <property type="match status" value="9"/>
</dbReference>
<evidence type="ECO:0000256" key="11">
    <source>
        <dbReference type="ARBA" id="ARBA00023180"/>
    </source>
</evidence>
<proteinExistence type="inferred from homology"/>
<dbReference type="InterPro" id="IPR000152">
    <property type="entry name" value="EGF-type_Asp/Asn_hydroxyl_site"/>
</dbReference>
<dbReference type="SMART" id="SM00179">
    <property type="entry name" value="EGF_CA"/>
    <property type="match status" value="8"/>
</dbReference>
<dbReference type="FunFam" id="2.10.25.10:FF:000078">
    <property type="entry name" value="Fibulin-1"/>
    <property type="match status" value="1"/>
</dbReference>
<reference evidence="18" key="3">
    <citation type="submission" date="2025-09" db="UniProtKB">
        <authorList>
            <consortium name="Ensembl"/>
        </authorList>
    </citation>
    <scope>IDENTIFICATION</scope>
</reference>
<dbReference type="SMART" id="SM00104">
    <property type="entry name" value="ANATO"/>
    <property type="match status" value="2"/>
</dbReference>
<evidence type="ECO:0000256" key="3">
    <source>
        <dbReference type="ARBA" id="ARBA00021554"/>
    </source>
</evidence>
<keyword evidence="8" id="KW-0677">Repeat</keyword>
<reference evidence="18" key="2">
    <citation type="submission" date="2025-08" db="UniProtKB">
        <authorList>
            <consortium name="Ensembl"/>
        </authorList>
    </citation>
    <scope>IDENTIFICATION</scope>
</reference>
<dbReference type="GO" id="GO:0030198">
    <property type="term" value="P:extracellular matrix organization"/>
    <property type="evidence" value="ECO:0007669"/>
    <property type="project" value="InterPro"/>
</dbReference>
<feature type="domain" description="EGF-like" evidence="17">
    <location>
        <begin position="325"/>
        <end position="365"/>
    </location>
</feature>
<keyword evidence="5 13" id="KW-0272">Extracellular matrix</keyword>
<evidence type="ECO:0000313" key="18">
    <source>
        <dbReference type="Ensembl" id="ENSCSEP00000018129.1"/>
    </source>
</evidence>
<dbReference type="FunFam" id="2.10.25.10:FF:000014">
    <property type="entry name" value="Latent-transforming growth factor beta-binding protein 3"/>
    <property type="match status" value="1"/>
</dbReference>
<dbReference type="Ensembl" id="ENSCSET00000018353.1">
    <property type="protein sequence ID" value="ENSCSEP00000018129.1"/>
    <property type="gene ID" value="ENSCSEG00000011628.1"/>
</dbReference>
<evidence type="ECO:0000256" key="6">
    <source>
        <dbReference type="ARBA" id="ARBA00022536"/>
    </source>
</evidence>
<dbReference type="InterPro" id="IPR018097">
    <property type="entry name" value="EGF_Ca-bd_CS"/>
</dbReference>
<evidence type="ECO:0000256" key="10">
    <source>
        <dbReference type="ARBA" id="ARBA00023157"/>
    </source>
</evidence>
<dbReference type="SUPFAM" id="SSF57196">
    <property type="entry name" value="EGF/Laminin"/>
    <property type="match status" value="4"/>
</dbReference>
<dbReference type="PROSITE" id="PS50026">
    <property type="entry name" value="EGF_3"/>
    <property type="match status" value="4"/>
</dbReference>
<keyword evidence="6 14" id="KW-0245">EGF-like domain</keyword>
<dbReference type="InterPro" id="IPR000020">
    <property type="entry name" value="Anaphylatoxin/fibulin"/>
</dbReference>
<dbReference type="InterPro" id="IPR017048">
    <property type="entry name" value="Fibulin-1"/>
</dbReference>
<protein>
    <recommendedName>
        <fullName evidence="3 13">Fibulin-1</fullName>
    </recommendedName>
</protein>
<name>A0A3P8VUY4_CYNSE</name>
<accession>A0A3P8VUY4</accession>
<dbReference type="SUPFAM" id="SSF57184">
    <property type="entry name" value="Growth factor receptor domain"/>
    <property type="match status" value="1"/>
</dbReference>
<dbReference type="KEGG" id="csem:103382895"/>
<keyword evidence="7 15" id="KW-0732">Signal</keyword>
<gene>
    <name evidence="18" type="primary">FBLN1</name>
</gene>
<comment type="subcellular location">
    <subcellularLocation>
        <location evidence="1 13">Secreted</location>
        <location evidence="1 13">Extracellular space</location>
        <location evidence="1 13">Extracellular matrix</location>
    </subcellularLocation>
</comment>
<dbReference type="Pfam" id="PF07645">
    <property type="entry name" value="EGF_CA"/>
    <property type="match status" value="4"/>
</dbReference>
<reference evidence="18 19" key="1">
    <citation type="journal article" date="2014" name="Nat. Genet.">
        <title>Whole-genome sequence of a flatfish provides insights into ZW sex chromosome evolution and adaptation to a benthic lifestyle.</title>
        <authorList>
            <person name="Chen S."/>
            <person name="Zhang G."/>
            <person name="Shao C."/>
            <person name="Huang Q."/>
            <person name="Liu G."/>
            <person name="Zhang P."/>
            <person name="Song W."/>
            <person name="An N."/>
            <person name="Chalopin D."/>
            <person name="Volff J.N."/>
            <person name="Hong Y."/>
            <person name="Li Q."/>
            <person name="Sha Z."/>
            <person name="Zhou H."/>
            <person name="Xie M."/>
            <person name="Yu Q."/>
            <person name="Liu Y."/>
            <person name="Xiang H."/>
            <person name="Wang N."/>
            <person name="Wu K."/>
            <person name="Yang C."/>
            <person name="Zhou Q."/>
            <person name="Liao X."/>
            <person name="Yang L."/>
            <person name="Hu Q."/>
            <person name="Zhang J."/>
            <person name="Meng L."/>
            <person name="Jin L."/>
            <person name="Tian Y."/>
            <person name="Lian J."/>
            <person name="Yang J."/>
            <person name="Miao G."/>
            <person name="Liu S."/>
            <person name="Liang Z."/>
            <person name="Yan F."/>
            <person name="Li Y."/>
            <person name="Sun B."/>
            <person name="Zhang H."/>
            <person name="Zhang J."/>
            <person name="Zhu Y."/>
            <person name="Du M."/>
            <person name="Zhao Y."/>
            <person name="Schartl M."/>
            <person name="Tang Q."/>
            <person name="Wang J."/>
        </authorList>
    </citation>
    <scope>NUCLEOTIDE SEQUENCE</scope>
</reference>
<dbReference type="FunFam" id="2.10.25.10:FF:000104">
    <property type="entry name" value="Fibulin-1"/>
    <property type="match status" value="1"/>
</dbReference>
<dbReference type="InterPro" id="IPR049883">
    <property type="entry name" value="NOTCH1_EGF-like"/>
</dbReference>
<evidence type="ECO:0000256" key="4">
    <source>
        <dbReference type="ARBA" id="ARBA00022525"/>
    </source>
</evidence>
<dbReference type="Pfam" id="PF22914">
    <property type="entry name" value="Fibulin_C"/>
    <property type="match status" value="1"/>
</dbReference>
<comment type="function">
    <text evidence="12 13">Incorporated into fibronectin-containing matrix fibers. May play a role in cell adhesion and migration along protein fibers within the extracellular matrix (ECM). Could be important for certain developmental processes and contribute to the supramolecular organization of ECM architecture, in particular to those of basement membranes.</text>
</comment>
<dbReference type="FunFam" id="2.10.25.10:FF:000010">
    <property type="entry name" value="Pro-epidermal growth factor"/>
    <property type="match status" value="1"/>
</dbReference>
<organism evidence="18 19">
    <name type="scientific">Cynoglossus semilaevis</name>
    <name type="common">Tongue sole</name>
    <dbReference type="NCBI Taxonomy" id="244447"/>
    <lineage>
        <taxon>Eukaryota</taxon>
        <taxon>Metazoa</taxon>
        <taxon>Chordata</taxon>
        <taxon>Craniata</taxon>
        <taxon>Vertebrata</taxon>
        <taxon>Euteleostomi</taxon>
        <taxon>Actinopterygii</taxon>
        <taxon>Neopterygii</taxon>
        <taxon>Teleostei</taxon>
        <taxon>Neoteleostei</taxon>
        <taxon>Acanthomorphata</taxon>
        <taxon>Carangaria</taxon>
        <taxon>Pleuronectiformes</taxon>
        <taxon>Pleuronectoidei</taxon>
        <taxon>Cynoglossidae</taxon>
        <taxon>Cynoglossinae</taxon>
        <taxon>Cynoglossus</taxon>
    </lineage>
</organism>
<feature type="domain" description="Anaphylatoxin-like" evidence="16">
    <location>
        <begin position="33"/>
        <end position="67"/>
    </location>
</feature>
<dbReference type="PROSITE" id="PS01178">
    <property type="entry name" value="ANAPHYLATOXIN_2"/>
    <property type="match status" value="2"/>
</dbReference>
<feature type="domain" description="EGF-like" evidence="17">
    <location>
        <begin position="366"/>
        <end position="405"/>
    </location>
</feature>
<dbReference type="Proteomes" id="UP000265120">
    <property type="component" value="Chromosome 8"/>
</dbReference>
<dbReference type="InterPro" id="IPR055088">
    <property type="entry name" value="Fibulin_C"/>
</dbReference>
<evidence type="ECO:0000313" key="19">
    <source>
        <dbReference type="Proteomes" id="UP000265120"/>
    </source>
</evidence>